<keyword evidence="2" id="KW-1185">Reference proteome</keyword>
<comment type="caution">
    <text evidence="1">The sequence shown here is derived from an EMBL/GenBank/DDBJ whole genome shotgun (WGS) entry which is preliminary data.</text>
</comment>
<protein>
    <submittedName>
        <fullName evidence="1">Uncharacterized protein</fullName>
    </submittedName>
</protein>
<dbReference type="Proteomes" id="UP001162131">
    <property type="component" value="Unassembled WGS sequence"/>
</dbReference>
<evidence type="ECO:0000313" key="2">
    <source>
        <dbReference type="Proteomes" id="UP001162131"/>
    </source>
</evidence>
<dbReference type="AlphaFoldDB" id="A0AAU9JEV4"/>
<accession>A0AAU9JEV4</accession>
<gene>
    <name evidence="1" type="ORF">BSTOLATCC_MIC39831</name>
</gene>
<reference evidence="1" key="1">
    <citation type="submission" date="2021-09" db="EMBL/GenBank/DDBJ databases">
        <authorList>
            <consortium name="AG Swart"/>
            <person name="Singh M."/>
            <person name="Singh A."/>
            <person name="Seah K."/>
            <person name="Emmerich C."/>
        </authorList>
    </citation>
    <scope>NUCLEOTIDE SEQUENCE</scope>
    <source>
        <strain evidence="1">ATCC30299</strain>
    </source>
</reference>
<evidence type="ECO:0000313" key="1">
    <source>
        <dbReference type="EMBL" id="CAG9325797.1"/>
    </source>
</evidence>
<organism evidence="1 2">
    <name type="scientific">Blepharisma stoltei</name>
    <dbReference type="NCBI Taxonomy" id="1481888"/>
    <lineage>
        <taxon>Eukaryota</taxon>
        <taxon>Sar</taxon>
        <taxon>Alveolata</taxon>
        <taxon>Ciliophora</taxon>
        <taxon>Postciliodesmatophora</taxon>
        <taxon>Heterotrichea</taxon>
        <taxon>Heterotrichida</taxon>
        <taxon>Blepharismidae</taxon>
        <taxon>Blepharisma</taxon>
    </lineage>
</organism>
<proteinExistence type="predicted"/>
<dbReference type="EMBL" id="CAJZBQ010000039">
    <property type="protein sequence ID" value="CAG9325797.1"/>
    <property type="molecule type" value="Genomic_DNA"/>
</dbReference>
<name>A0AAU9JEV4_9CILI</name>
<sequence>MLLDLDLKNLRIRRKILVKKIPIKFKIPDRLKNSIIRFFFKSWRWEVSEFFLYIRSIFLFSSEKIKFAWLNEILNF</sequence>